<evidence type="ECO:0000256" key="2">
    <source>
        <dbReference type="ARBA" id="ARBA00022679"/>
    </source>
</evidence>
<dbReference type="KEGG" id="pfm:Pyrfu_1952"/>
<keyword evidence="1 5" id="KW-0489">Methyltransferase</keyword>
<organism evidence="5 6">
    <name type="scientific">Pyrolobus fumarii (strain DSM 11204 / 1A)</name>
    <dbReference type="NCBI Taxonomy" id="694429"/>
    <lineage>
        <taxon>Archaea</taxon>
        <taxon>Thermoproteota</taxon>
        <taxon>Thermoprotei</taxon>
        <taxon>Desulfurococcales</taxon>
        <taxon>Pyrodictiaceae</taxon>
        <taxon>Pyrolobus</taxon>
    </lineage>
</organism>
<evidence type="ECO:0000256" key="1">
    <source>
        <dbReference type="ARBA" id="ARBA00022603"/>
    </source>
</evidence>
<dbReference type="Gene3D" id="3.40.50.150">
    <property type="entry name" value="Vaccinia Virus protein VP39"/>
    <property type="match status" value="1"/>
</dbReference>
<keyword evidence="6" id="KW-1185">Reference proteome</keyword>
<dbReference type="InterPro" id="IPR029063">
    <property type="entry name" value="SAM-dependent_MTases_sf"/>
</dbReference>
<dbReference type="InterPro" id="IPR026170">
    <property type="entry name" value="FAM173A/B"/>
</dbReference>
<feature type="domain" description="Methyltransferase" evidence="4">
    <location>
        <begin position="34"/>
        <end position="121"/>
    </location>
</feature>
<dbReference type="InterPro" id="IPR041698">
    <property type="entry name" value="Methyltransf_25"/>
</dbReference>
<dbReference type="OrthoDB" id="6027at2157"/>
<dbReference type="SUPFAM" id="SSF53335">
    <property type="entry name" value="S-adenosyl-L-methionine-dependent methyltransferases"/>
    <property type="match status" value="1"/>
</dbReference>
<dbReference type="EMBL" id="CP002838">
    <property type="protein sequence ID" value="AEM39805.1"/>
    <property type="molecule type" value="Genomic_DNA"/>
</dbReference>
<dbReference type="PANTHER" id="PTHR13610">
    <property type="entry name" value="METHYLTRANSFERASE DOMAIN-CONTAINING PROTEIN"/>
    <property type="match status" value="1"/>
</dbReference>
<evidence type="ECO:0000256" key="3">
    <source>
        <dbReference type="ARBA" id="ARBA00022691"/>
    </source>
</evidence>
<dbReference type="CDD" id="cd02440">
    <property type="entry name" value="AdoMet_MTases"/>
    <property type="match status" value="1"/>
</dbReference>
<proteinExistence type="predicted"/>
<gene>
    <name evidence="5" type="ordered locus">Pyrfu_1952</name>
</gene>
<dbReference type="InParanoid" id="G0EDK1"/>
<evidence type="ECO:0000313" key="5">
    <source>
        <dbReference type="EMBL" id="AEM39805.1"/>
    </source>
</evidence>
<dbReference type="GeneID" id="11138292"/>
<sequence length="195" mass="21713">MAREKLAPFIPSPLSVVYEALSLARLSPCDVLYDLGAGDGRVVVIAARDFRVKKAVGVEIDDGLVTIARIRAAEEGVADRVEIIEGDIFEVDVSDATVVYIYMYASINERLADKLERELKPGARVVTLDFPVPQWVPVRIRRVEDEAGRLRSIYLYVRGVSDAKIVTKAPVSRLYEFYSRLDPCNASTRNNEHSG</sequence>
<keyword evidence="2 5" id="KW-0808">Transferase</keyword>
<evidence type="ECO:0000259" key="4">
    <source>
        <dbReference type="Pfam" id="PF13649"/>
    </source>
</evidence>
<dbReference type="eggNOG" id="arCOG01631">
    <property type="taxonomic scope" value="Archaea"/>
</dbReference>
<dbReference type="Proteomes" id="UP000001037">
    <property type="component" value="Chromosome"/>
</dbReference>
<dbReference type="AlphaFoldDB" id="G0EDK1"/>
<name>G0EDK1_PYRF1</name>
<keyword evidence="3" id="KW-0949">S-adenosyl-L-methionine</keyword>
<dbReference type="Pfam" id="PF13649">
    <property type="entry name" value="Methyltransf_25"/>
    <property type="match status" value="1"/>
</dbReference>
<protein>
    <submittedName>
        <fullName evidence="5">Methyltransferase type 11</fullName>
    </submittedName>
</protein>
<reference evidence="5 6" key="1">
    <citation type="journal article" date="2011" name="Stand. Genomic Sci.">
        <title>Complete genome sequence of the hyperthermophilic chemolithoautotroph Pyrolobus fumarii type strain (1A).</title>
        <authorList>
            <person name="Anderson I."/>
            <person name="Goker M."/>
            <person name="Nolan M."/>
            <person name="Lucas S."/>
            <person name="Hammon N."/>
            <person name="Deshpande S."/>
            <person name="Cheng J.F."/>
            <person name="Tapia R."/>
            <person name="Han C."/>
            <person name="Goodwin L."/>
            <person name="Pitluck S."/>
            <person name="Huntemann M."/>
            <person name="Liolios K."/>
            <person name="Ivanova N."/>
            <person name="Pagani I."/>
            <person name="Mavromatis K."/>
            <person name="Ovchinikova G."/>
            <person name="Pati A."/>
            <person name="Chen A."/>
            <person name="Palaniappan K."/>
            <person name="Land M."/>
            <person name="Hauser L."/>
            <person name="Brambilla E.M."/>
            <person name="Huber H."/>
            <person name="Yasawong M."/>
            <person name="Rohde M."/>
            <person name="Spring S."/>
            <person name="Abt B."/>
            <person name="Sikorski J."/>
            <person name="Wirth R."/>
            <person name="Detter J.C."/>
            <person name="Woyke T."/>
            <person name="Bristow J."/>
            <person name="Eisen J.A."/>
            <person name="Markowitz V."/>
            <person name="Hugenholtz P."/>
            <person name="Kyrpides N.C."/>
            <person name="Klenk H.P."/>
            <person name="Lapidus A."/>
        </authorList>
    </citation>
    <scope>NUCLEOTIDE SEQUENCE [LARGE SCALE GENOMIC DNA]</scope>
    <source>
        <strain evidence="6">DSM 11204 / 1A</strain>
    </source>
</reference>
<dbReference type="PANTHER" id="PTHR13610:SF11">
    <property type="entry name" value="METHYLTRANSFERASE DOMAIN-CONTAINING PROTEIN"/>
    <property type="match status" value="1"/>
</dbReference>
<dbReference type="STRING" id="694429.Pyrfu_1952"/>
<dbReference type="GO" id="GO:0016279">
    <property type="term" value="F:protein-lysine N-methyltransferase activity"/>
    <property type="evidence" value="ECO:0007669"/>
    <property type="project" value="InterPro"/>
</dbReference>
<dbReference type="HOGENOM" id="CLU_068443_2_1_2"/>
<evidence type="ECO:0000313" key="6">
    <source>
        <dbReference type="Proteomes" id="UP000001037"/>
    </source>
</evidence>
<dbReference type="RefSeq" id="WP_014027482.1">
    <property type="nucleotide sequence ID" value="NC_015931.1"/>
</dbReference>
<dbReference type="GO" id="GO:0032259">
    <property type="term" value="P:methylation"/>
    <property type="evidence" value="ECO:0007669"/>
    <property type="project" value="UniProtKB-KW"/>
</dbReference>
<accession>G0EDK1</accession>